<dbReference type="SUPFAM" id="SSF54909">
    <property type="entry name" value="Dimeric alpha+beta barrel"/>
    <property type="match status" value="1"/>
</dbReference>
<dbReference type="InterPro" id="IPR044662">
    <property type="entry name" value="HS1/DABB1-like"/>
</dbReference>
<comment type="subunit">
    <text evidence="1">Homodimer.</text>
</comment>
<feature type="domain" description="Stress-response A/B barrel" evidence="2">
    <location>
        <begin position="2"/>
        <end position="94"/>
    </location>
</feature>
<dbReference type="Pfam" id="PF07876">
    <property type="entry name" value="Dabb"/>
    <property type="match status" value="1"/>
</dbReference>
<name>A0A6J4QHG4_9ACTN</name>
<evidence type="ECO:0000256" key="1">
    <source>
        <dbReference type="ARBA" id="ARBA00011738"/>
    </source>
</evidence>
<dbReference type="PANTHER" id="PTHR33178:SF10">
    <property type="entry name" value="STRESS-RESPONSE A_B BARREL DOMAIN-CONTAINING PROTEIN"/>
    <property type="match status" value="1"/>
</dbReference>
<dbReference type="EMBL" id="CADCVF010000005">
    <property type="protein sequence ID" value="CAA9444347.1"/>
    <property type="molecule type" value="Genomic_DNA"/>
</dbReference>
<dbReference type="InterPro" id="IPR011008">
    <property type="entry name" value="Dimeric_a/b-barrel"/>
</dbReference>
<dbReference type="SMART" id="SM00886">
    <property type="entry name" value="Dabb"/>
    <property type="match status" value="1"/>
</dbReference>
<gene>
    <name evidence="3" type="ORF">AVDCRST_MAG58-260</name>
</gene>
<dbReference type="AlphaFoldDB" id="A0A6J4QHG4"/>
<evidence type="ECO:0000259" key="2">
    <source>
        <dbReference type="PROSITE" id="PS51502"/>
    </source>
</evidence>
<organism evidence="3">
    <name type="scientific">uncultured Rubrobacteraceae bacterium</name>
    <dbReference type="NCBI Taxonomy" id="349277"/>
    <lineage>
        <taxon>Bacteria</taxon>
        <taxon>Bacillati</taxon>
        <taxon>Actinomycetota</taxon>
        <taxon>Rubrobacteria</taxon>
        <taxon>Rubrobacterales</taxon>
        <taxon>Rubrobacteraceae</taxon>
        <taxon>environmental samples</taxon>
    </lineage>
</organism>
<accession>A0A6J4QHG4</accession>
<protein>
    <recommendedName>
        <fullName evidence="2">Stress-response A/B barrel domain-containing protein</fullName>
    </recommendedName>
</protein>
<reference evidence="3" key="1">
    <citation type="submission" date="2020-02" db="EMBL/GenBank/DDBJ databases">
        <authorList>
            <person name="Meier V. D."/>
        </authorList>
    </citation>
    <scope>NUCLEOTIDE SEQUENCE</scope>
    <source>
        <strain evidence="3">AVDCRST_MAG58</strain>
    </source>
</reference>
<sequence>MVDHLVFMAVREGASPEEVEDLLSSIRALRDEIPSTLDLSVGEDFSGRAGGYTHALFTRFEDAAGLQEYMEHPAHLAVVEKLDATTTGRIVANYEF</sequence>
<dbReference type="InterPro" id="IPR013097">
    <property type="entry name" value="Dabb"/>
</dbReference>
<proteinExistence type="predicted"/>
<dbReference type="PANTHER" id="PTHR33178">
    <property type="match status" value="1"/>
</dbReference>
<dbReference type="Gene3D" id="3.30.70.100">
    <property type="match status" value="1"/>
</dbReference>
<dbReference type="PROSITE" id="PS51502">
    <property type="entry name" value="S_R_A_B_BARREL"/>
    <property type="match status" value="1"/>
</dbReference>
<evidence type="ECO:0000313" key="3">
    <source>
        <dbReference type="EMBL" id="CAA9444347.1"/>
    </source>
</evidence>